<evidence type="ECO:0000256" key="2">
    <source>
        <dbReference type="SAM" id="SignalP"/>
    </source>
</evidence>
<protein>
    <recommendedName>
        <fullName evidence="5">Lipoprotein</fullName>
    </recommendedName>
</protein>
<evidence type="ECO:0000313" key="4">
    <source>
        <dbReference type="Proteomes" id="UP000596205"/>
    </source>
</evidence>
<evidence type="ECO:0000256" key="1">
    <source>
        <dbReference type="SAM" id="MobiDB-lite"/>
    </source>
</evidence>
<feature type="compositionally biased region" description="Low complexity" evidence="1">
    <location>
        <begin position="110"/>
        <end position="120"/>
    </location>
</feature>
<organism evidence="3 4">
    <name type="scientific">Burkholderia anthina</name>
    <dbReference type="NCBI Taxonomy" id="179879"/>
    <lineage>
        <taxon>Bacteria</taxon>
        <taxon>Pseudomonadati</taxon>
        <taxon>Pseudomonadota</taxon>
        <taxon>Betaproteobacteria</taxon>
        <taxon>Burkholderiales</taxon>
        <taxon>Burkholderiaceae</taxon>
        <taxon>Burkholderia</taxon>
        <taxon>Burkholderia cepacia complex</taxon>
    </lineage>
</organism>
<sequence length="141" mass="14051">MNSPSPLSSLVCIVSACLAGAAPAQTPPAAPADAPVSASSTLSAPPVLQRSAQTAAPGAAAESDTPASDVAAPGFAFPLAATRAAAQPESRPRSALRRPLVANRPHRPQAASAPATDAWSADTLYSSPYAKSPYEQPGPPD</sequence>
<proteinExistence type="predicted"/>
<feature type="compositionally biased region" description="Low complexity" evidence="1">
    <location>
        <begin position="76"/>
        <end position="86"/>
    </location>
</feature>
<feature type="signal peptide" evidence="2">
    <location>
        <begin position="1"/>
        <end position="24"/>
    </location>
</feature>
<feature type="region of interest" description="Disordered" evidence="1">
    <location>
        <begin position="23"/>
        <end position="120"/>
    </location>
</feature>
<dbReference type="KEGG" id="bann:JFN94_23800"/>
<accession>A0A7T6VI56</accession>
<evidence type="ECO:0000313" key="3">
    <source>
        <dbReference type="EMBL" id="QQK04390.1"/>
    </source>
</evidence>
<evidence type="ECO:0008006" key="5">
    <source>
        <dbReference type="Google" id="ProtNLM"/>
    </source>
</evidence>
<reference evidence="3 4" key="1">
    <citation type="submission" date="2020-12" db="EMBL/GenBank/DDBJ databases">
        <title>Complete genome sequence of Burkholderia anthina BJQ0011.</title>
        <authorList>
            <person name="Xu Y."/>
        </authorList>
    </citation>
    <scope>NUCLEOTIDE SEQUENCE [LARGE SCALE GENOMIC DNA]</scope>
    <source>
        <strain evidence="3 4">BJQ0011</strain>
    </source>
</reference>
<keyword evidence="2" id="KW-0732">Signal</keyword>
<feature type="chain" id="PRO_5032326026" description="Lipoprotein" evidence="2">
    <location>
        <begin position="25"/>
        <end position="141"/>
    </location>
</feature>
<dbReference type="Proteomes" id="UP000596205">
    <property type="component" value="Chromosome 2"/>
</dbReference>
<dbReference type="RefSeq" id="WP_175750546.1">
    <property type="nucleotide sequence ID" value="NZ_CADEPR010000002.1"/>
</dbReference>
<gene>
    <name evidence="3" type="ORF">JFN94_23800</name>
</gene>
<dbReference type="AlphaFoldDB" id="A0A7T6VI56"/>
<dbReference type="EMBL" id="CP066770">
    <property type="protein sequence ID" value="QQK04390.1"/>
    <property type="molecule type" value="Genomic_DNA"/>
</dbReference>
<name>A0A7T6VI56_9BURK</name>